<keyword evidence="5" id="KW-1185">Reference proteome</keyword>
<dbReference type="InterPro" id="IPR029062">
    <property type="entry name" value="Class_I_gatase-like"/>
</dbReference>
<dbReference type="GO" id="GO:0016740">
    <property type="term" value="F:transferase activity"/>
    <property type="evidence" value="ECO:0007669"/>
    <property type="project" value="UniProtKB-KW"/>
</dbReference>
<dbReference type="EMBL" id="BJXU01000108">
    <property type="protein sequence ID" value="GEN24765.1"/>
    <property type="molecule type" value="Genomic_DNA"/>
</dbReference>
<dbReference type="EMBL" id="FRCA01000002">
    <property type="protein sequence ID" value="SHL62849.1"/>
    <property type="molecule type" value="Genomic_DNA"/>
</dbReference>
<evidence type="ECO:0000313" key="2">
    <source>
        <dbReference type="EMBL" id="GEN24765.1"/>
    </source>
</evidence>
<dbReference type="GO" id="GO:0005829">
    <property type="term" value="C:cytosol"/>
    <property type="evidence" value="ECO:0007669"/>
    <property type="project" value="TreeGrafter"/>
</dbReference>
<dbReference type="InterPro" id="IPR044668">
    <property type="entry name" value="PuuD-like"/>
</dbReference>
<evidence type="ECO:0000256" key="1">
    <source>
        <dbReference type="SAM" id="MobiDB-lite"/>
    </source>
</evidence>
<dbReference type="STRING" id="44933.SAMN05660971_00984"/>
<accession>A0A1M7C7L1</accession>
<dbReference type="Proteomes" id="UP000184123">
    <property type="component" value="Unassembled WGS sequence"/>
</dbReference>
<keyword evidence="3" id="KW-0315">Glutamine amidotransferase</keyword>
<dbReference type="SUPFAM" id="SSF52317">
    <property type="entry name" value="Class I glutamine amidotransferase-like"/>
    <property type="match status" value="1"/>
</dbReference>
<evidence type="ECO:0000313" key="4">
    <source>
        <dbReference type="Proteomes" id="UP000184123"/>
    </source>
</evidence>
<dbReference type="CDD" id="cd01745">
    <property type="entry name" value="GATase1_2"/>
    <property type="match status" value="1"/>
</dbReference>
<reference evidence="2 5" key="2">
    <citation type="submission" date="2019-07" db="EMBL/GenBank/DDBJ databases">
        <title>Whole genome shotgun sequence of Halomonas cupida NBRC 102219.</title>
        <authorList>
            <person name="Hosoyama A."/>
            <person name="Uohara A."/>
            <person name="Ohji S."/>
            <person name="Ichikawa N."/>
        </authorList>
    </citation>
    <scope>NUCLEOTIDE SEQUENCE [LARGE SCALE GENOMIC DNA]</scope>
    <source>
        <strain evidence="2 5">NBRC 102219</strain>
    </source>
</reference>
<gene>
    <name evidence="2" type="ORF">HCU01_27140</name>
    <name evidence="3" type="ORF">SAMN05660971_00984</name>
</gene>
<dbReference type="GO" id="GO:0016811">
    <property type="term" value="F:hydrolase activity, acting on carbon-nitrogen (but not peptide) bonds, in linear amides"/>
    <property type="evidence" value="ECO:0007669"/>
    <property type="project" value="InterPro"/>
</dbReference>
<dbReference type="Proteomes" id="UP000321726">
    <property type="component" value="Unassembled WGS sequence"/>
</dbReference>
<dbReference type="Pfam" id="PF07722">
    <property type="entry name" value="Peptidase_C26"/>
    <property type="match status" value="1"/>
</dbReference>
<dbReference type="InterPro" id="IPR011697">
    <property type="entry name" value="Peptidase_C26"/>
</dbReference>
<evidence type="ECO:0000313" key="5">
    <source>
        <dbReference type="Proteomes" id="UP000321726"/>
    </source>
</evidence>
<dbReference type="PANTHER" id="PTHR43235">
    <property type="entry name" value="GLUTAMINE AMIDOTRANSFERASE PB2B2.05-RELATED"/>
    <property type="match status" value="1"/>
</dbReference>
<organism evidence="3 4">
    <name type="scientific">Halomonas cupida</name>
    <dbReference type="NCBI Taxonomy" id="44933"/>
    <lineage>
        <taxon>Bacteria</taxon>
        <taxon>Pseudomonadati</taxon>
        <taxon>Pseudomonadota</taxon>
        <taxon>Gammaproteobacteria</taxon>
        <taxon>Oceanospirillales</taxon>
        <taxon>Halomonadaceae</taxon>
        <taxon>Halomonas</taxon>
    </lineage>
</organism>
<feature type="region of interest" description="Disordered" evidence="1">
    <location>
        <begin position="225"/>
        <end position="250"/>
    </location>
</feature>
<dbReference type="Gene3D" id="3.40.50.880">
    <property type="match status" value="1"/>
</dbReference>
<keyword evidence="3" id="KW-0808">Transferase</keyword>
<dbReference type="RefSeq" id="WP_084541727.1">
    <property type="nucleotide sequence ID" value="NZ_BJXU01000108.1"/>
</dbReference>
<proteinExistence type="predicted"/>
<dbReference type="AlphaFoldDB" id="A0A1M7C7L1"/>
<reference evidence="3 4" key="1">
    <citation type="submission" date="2016-11" db="EMBL/GenBank/DDBJ databases">
        <authorList>
            <person name="Jaros S."/>
            <person name="Januszkiewicz K."/>
            <person name="Wedrychowicz H."/>
        </authorList>
    </citation>
    <scope>NUCLEOTIDE SEQUENCE [LARGE SCALE GENOMIC DNA]</scope>
    <source>
        <strain evidence="3 4">DSM 4740</strain>
    </source>
</reference>
<dbReference type="OrthoDB" id="9813383at2"/>
<protein>
    <submittedName>
        <fullName evidence="3">Putative glutamine amidotransferase</fullName>
    </submittedName>
</protein>
<dbReference type="PANTHER" id="PTHR43235:SF1">
    <property type="entry name" value="GLUTAMINE AMIDOTRANSFERASE PB2B2.05-RELATED"/>
    <property type="match status" value="1"/>
</dbReference>
<evidence type="ECO:0000313" key="3">
    <source>
        <dbReference type="EMBL" id="SHL62849.1"/>
    </source>
</evidence>
<name>A0A1M7C7L1_9GAMM</name>
<dbReference type="PROSITE" id="PS51273">
    <property type="entry name" value="GATASE_TYPE_1"/>
    <property type="match status" value="1"/>
</dbReference>
<sequence length="250" mass="28221">MSRRPLIGISTSDHKSLIAWFFDWLAVWRHGGRPLRLSPSRPVPERLDGMIVGGGDDIQAHLYGGEVQLDVRVDPQRDELELSLLRQEIPRGTPVLGICRGAQLINVYLGGTLDSDIYTSNEGLKRRRTVLPRKTVDIHIGSRLHDILRVSWCRINSLHHQAVQETGDGIEVVARDRDGLVQAIESRHHDFMVGVQWHPEFLIFNRPQQRLIRALINAAHQHAKQTTVLERSSTSSSSAHKSNAHHRGGR</sequence>